<evidence type="ECO:0000313" key="2">
    <source>
        <dbReference type="EMBL" id="QND41838.1"/>
    </source>
</evidence>
<feature type="region of interest" description="Disordered" evidence="1">
    <location>
        <begin position="97"/>
        <end position="149"/>
    </location>
</feature>
<dbReference type="AlphaFoldDB" id="A0A7G6RHV6"/>
<organism evidence="2 3">
    <name type="scientific">Rhizobium leguminosarum bv. viciae</name>
    <dbReference type="NCBI Taxonomy" id="387"/>
    <lineage>
        <taxon>Bacteria</taxon>
        <taxon>Pseudomonadati</taxon>
        <taxon>Pseudomonadota</taxon>
        <taxon>Alphaproteobacteria</taxon>
        <taxon>Hyphomicrobiales</taxon>
        <taxon>Rhizobiaceae</taxon>
        <taxon>Rhizobium/Agrobacterium group</taxon>
        <taxon>Rhizobium</taxon>
    </lineage>
</organism>
<protein>
    <submittedName>
        <fullName evidence="2">Uncharacterized protein</fullName>
    </submittedName>
</protein>
<accession>A0A7G6RHV6</accession>
<feature type="compositionally biased region" description="Polar residues" evidence="1">
    <location>
        <begin position="110"/>
        <end position="125"/>
    </location>
</feature>
<sequence>MRGAEENRLSGFYWQPKKGGRAEEEWACLAYAYAALKGLQSTWLKWRDLNLAGEKLSIPELCFDPVTGEIGYEGEDFSVHELERKAAKMPLDLAATAAPTLASASPPRSPKQQGNSQPLTATVSSPAVGKEIRPPRNKGPIRSSGSRFR</sequence>
<gene>
    <name evidence="2" type="ORF">HB770_04150</name>
</gene>
<dbReference type="Proteomes" id="UP000515518">
    <property type="component" value="Chromosome"/>
</dbReference>
<evidence type="ECO:0000256" key="1">
    <source>
        <dbReference type="SAM" id="MobiDB-lite"/>
    </source>
</evidence>
<proteinExistence type="predicted"/>
<reference evidence="3" key="1">
    <citation type="journal article" date="2020" name="Mol. Plant Microbe">
        <title>Rhizobial microsymbionts of the narrowly endemic Oxytropis species growing in Kamchatka are characterized by significant genetic diversity and possess a set of genes that are associated with T3SS and T6SS secretion systems and can affect the development of symbiosis.</title>
        <authorList>
            <person name="Safronova V."/>
            <person name="Guro P."/>
            <person name="Sazanova A."/>
            <person name="Kuznetsova I."/>
            <person name="Belimov A."/>
            <person name="Yakubov V."/>
            <person name="Chirak E."/>
            <person name="Afonin A."/>
            <person name="Gogolev Y."/>
            <person name="Andronov E."/>
            <person name="Tikhonovich I."/>
        </authorList>
    </citation>
    <scope>NUCLEOTIDE SEQUENCE [LARGE SCALE GENOMIC DNA]</scope>
    <source>
        <strain evidence="3">RCAM0610</strain>
    </source>
</reference>
<dbReference type="EMBL" id="CP050549">
    <property type="protein sequence ID" value="QND41838.1"/>
    <property type="molecule type" value="Genomic_DNA"/>
</dbReference>
<feature type="compositionally biased region" description="Low complexity" evidence="1">
    <location>
        <begin position="97"/>
        <end position="106"/>
    </location>
</feature>
<evidence type="ECO:0000313" key="3">
    <source>
        <dbReference type="Proteomes" id="UP000515518"/>
    </source>
</evidence>
<name>A0A7G6RHV6_RHILV</name>